<dbReference type="OrthoDB" id="10675564at2759"/>
<evidence type="ECO:0000256" key="1">
    <source>
        <dbReference type="SAM" id="MobiDB-lite"/>
    </source>
</evidence>
<dbReference type="AlphaFoldDB" id="A0A9P6KKZ2"/>
<keyword evidence="3" id="KW-1185">Reference proteome</keyword>
<feature type="region of interest" description="Disordered" evidence="1">
    <location>
        <begin position="345"/>
        <end position="393"/>
    </location>
</feature>
<organism evidence="2 3">
    <name type="scientific">Paraphaeosphaeria minitans</name>
    <dbReference type="NCBI Taxonomy" id="565426"/>
    <lineage>
        <taxon>Eukaryota</taxon>
        <taxon>Fungi</taxon>
        <taxon>Dikarya</taxon>
        <taxon>Ascomycota</taxon>
        <taxon>Pezizomycotina</taxon>
        <taxon>Dothideomycetes</taxon>
        <taxon>Pleosporomycetidae</taxon>
        <taxon>Pleosporales</taxon>
        <taxon>Massarineae</taxon>
        <taxon>Didymosphaeriaceae</taxon>
        <taxon>Paraphaeosphaeria</taxon>
    </lineage>
</organism>
<evidence type="ECO:0000313" key="3">
    <source>
        <dbReference type="Proteomes" id="UP000756921"/>
    </source>
</evidence>
<reference evidence="2" key="1">
    <citation type="journal article" date="2020" name="Mol. Plant Microbe Interact.">
        <title>Genome Sequence of the Biocontrol Agent Coniothyrium minitans strain Conio (IMI 134523).</title>
        <authorList>
            <person name="Patel D."/>
            <person name="Shittu T.A."/>
            <person name="Baroncelli R."/>
            <person name="Muthumeenakshi S."/>
            <person name="Osborne T.H."/>
            <person name="Janganan T.K."/>
            <person name="Sreenivasaprasad S."/>
        </authorList>
    </citation>
    <scope>NUCLEOTIDE SEQUENCE</scope>
    <source>
        <strain evidence="2">Conio</strain>
    </source>
</reference>
<evidence type="ECO:0000313" key="2">
    <source>
        <dbReference type="EMBL" id="KAF9730988.1"/>
    </source>
</evidence>
<proteinExistence type="predicted"/>
<feature type="region of interest" description="Disordered" evidence="1">
    <location>
        <begin position="86"/>
        <end position="115"/>
    </location>
</feature>
<accession>A0A9P6KKZ2</accession>
<feature type="compositionally biased region" description="Basic and acidic residues" evidence="1">
    <location>
        <begin position="357"/>
        <end position="366"/>
    </location>
</feature>
<sequence>MHSGPSPSHRRVRNTQFLNLLTSSLVAESCHGTVNDCFVSLAVTECLAALASMGGLELDPSVRKMQHPGRWTRSWIMQITLVGPTPKRERDDASYSPPHATERTRSRINGMPRGLSGPMPNRVGICYTIFSNRRRHLLPRISTAPTAHRRHVDDAQLPNSIDLPERRCRMIPFRDKRRFGSAPRRKPSWREQAQLNLADMAQLVTMLSNFTHGSGFNNAHSVYNRLLRKLSFESRSPSAVGNDDDDCDSAYGRYSIVRPNGVSAAEPGTLYTERTALTNASALVYRNHVLVRVSSLDTRGDRHTLLVSSRWENPLLLAGHQQEPRLQRIHHPLALPVVSRGITATVPTDSTPRYAKRPADQPRLENDEAQASKRPGIRGVQRSAEAEETPGQADHASICALLDSNVGWRGAHLDDMYPIADPDVVAVRLLQSALSTPAFFAYASCLVTEGPTAHALRPSVADSSRSRARFCEPGAVLHQAPCRTVHQKTFIPTNGKYPSHANTTFECMPPTCSPGRRDAHVAASLGHLFLHTHARARRVPLERGFDVYGRAVNPGT</sequence>
<dbReference type="EMBL" id="WJXW01000013">
    <property type="protein sequence ID" value="KAF9730988.1"/>
    <property type="molecule type" value="Genomic_DNA"/>
</dbReference>
<gene>
    <name evidence="2" type="ORF">PMIN01_10946</name>
</gene>
<name>A0A9P6KKZ2_9PLEO</name>
<dbReference type="Proteomes" id="UP000756921">
    <property type="component" value="Unassembled WGS sequence"/>
</dbReference>
<comment type="caution">
    <text evidence="2">The sequence shown here is derived from an EMBL/GenBank/DDBJ whole genome shotgun (WGS) entry which is preliminary data.</text>
</comment>
<protein>
    <submittedName>
        <fullName evidence="2">Uncharacterized protein</fullName>
    </submittedName>
</protein>